<keyword evidence="4" id="KW-1185">Reference proteome</keyword>
<sequence length="634" mass="71368">MRALMLALVLVFLPYLLDLPFWIALLSLGLVGWRWMNLHRGWPMLSLPMMFLVVVAAGVGVWQEFGTVVGRDGGVSVLLVLLGLKLNESRKTRDALLLVLMSFFTLVAFYFFRQDVLTLIYTLGVATLLFAVVVYWRKGRGALPDQLKRIFPLLLRALPFTLVLFVVFPRPDAPLWAMPAQSQNSESGLADEITPGSVSSVAKSETVAFRVEFLDPPPPRAQLYWRGPVFEAFDGRNWTQRSVWTGFTPNTRIESRGRVIRYRSTVEPHGRMWVLALDRFAGTTSSVRLSSNYQVVTRPFVVRQRFELQADTEAIIGREESRGVLQYNLLLPGQNNPRARALAASWQDLPPAERVRAGMEFFSSGGFIYTLNPPVLESPDPMDELLYQTRQGFCEHYAGAFAFLMRAAGVPARVVGGYLGGDLNGSAGYTIVRQSEAHAWVEVWLEGQGWVRVDPTAAVSPARLTEGLAASLQAPADLSPLTRGEQTWLTRAQLQLDAFQFAWDQWVIGYNGTQQRLLLSLLGAHKAVVALIVVVLLALTLLPILLRRTVRATHQTSDELRRLYQQFIRRFSIQPELSEPVSQYVQRLARAHPEQAEDIEGILETYQDLRYGPEATPEQVKGFRQQVQGFRLRK</sequence>
<keyword evidence="1" id="KW-0812">Transmembrane</keyword>
<dbReference type="RefSeq" id="WP_186815766.1">
    <property type="nucleotide sequence ID" value="NZ_BJXB01000001.1"/>
</dbReference>
<evidence type="ECO:0000256" key="1">
    <source>
        <dbReference type="SAM" id="Phobius"/>
    </source>
</evidence>
<feature type="transmembrane region" description="Helical" evidence="1">
    <location>
        <begin position="45"/>
        <end position="62"/>
    </location>
</feature>
<dbReference type="InterPro" id="IPR002931">
    <property type="entry name" value="Transglutaminase-like"/>
</dbReference>
<feature type="transmembrane region" description="Helical" evidence="1">
    <location>
        <begin position="118"/>
        <end position="137"/>
    </location>
</feature>
<dbReference type="PANTHER" id="PTHR42736">
    <property type="entry name" value="PROTEIN-GLUTAMINE GAMMA-GLUTAMYLTRANSFERASE"/>
    <property type="match status" value="1"/>
</dbReference>
<keyword evidence="1" id="KW-0472">Membrane</keyword>
<feature type="domain" description="Transglutaminase-like" evidence="2">
    <location>
        <begin position="386"/>
        <end position="457"/>
    </location>
</feature>
<dbReference type="Pfam" id="PF13559">
    <property type="entry name" value="DUF4129"/>
    <property type="match status" value="1"/>
</dbReference>
<evidence type="ECO:0000313" key="3">
    <source>
        <dbReference type="EMBL" id="GEM44752.1"/>
    </source>
</evidence>
<dbReference type="Proteomes" id="UP000321306">
    <property type="component" value="Unassembled WGS sequence"/>
</dbReference>
<feature type="transmembrane region" description="Helical" evidence="1">
    <location>
        <begin position="149"/>
        <end position="168"/>
    </location>
</feature>
<dbReference type="Pfam" id="PF01841">
    <property type="entry name" value="Transglut_core"/>
    <property type="match status" value="1"/>
</dbReference>
<gene>
    <name evidence="3" type="ORF">DC3_03870</name>
</gene>
<name>A0A511MVZ8_DEIC1</name>
<keyword evidence="1" id="KW-1133">Transmembrane helix</keyword>
<dbReference type="SUPFAM" id="SSF54001">
    <property type="entry name" value="Cysteine proteinases"/>
    <property type="match status" value="1"/>
</dbReference>
<comment type="caution">
    <text evidence="3">The sequence shown here is derived from an EMBL/GenBank/DDBJ whole genome shotgun (WGS) entry which is preliminary data.</text>
</comment>
<feature type="transmembrane region" description="Helical" evidence="1">
    <location>
        <begin position="527"/>
        <end position="546"/>
    </location>
</feature>
<dbReference type="Pfam" id="PF11992">
    <property type="entry name" value="TgpA_N"/>
    <property type="match status" value="1"/>
</dbReference>
<dbReference type="AlphaFoldDB" id="A0A511MVZ8"/>
<dbReference type="SMART" id="SM00460">
    <property type="entry name" value="TGc"/>
    <property type="match status" value="1"/>
</dbReference>
<evidence type="ECO:0000313" key="4">
    <source>
        <dbReference type="Proteomes" id="UP000321306"/>
    </source>
</evidence>
<dbReference type="InterPro" id="IPR052901">
    <property type="entry name" value="Bact_TGase-like"/>
</dbReference>
<dbReference type="Gene3D" id="3.10.620.30">
    <property type="match status" value="1"/>
</dbReference>
<organism evidence="3 4">
    <name type="scientific">Deinococcus cellulosilyticus (strain DSM 18568 / NBRC 106333 / KACC 11606 / 5516J-15)</name>
    <dbReference type="NCBI Taxonomy" id="1223518"/>
    <lineage>
        <taxon>Bacteria</taxon>
        <taxon>Thermotogati</taxon>
        <taxon>Deinococcota</taxon>
        <taxon>Deinococci</taxon>
        <taxon>Deinococcales</taxon>
        <taxon>Deinococcaceae</taxon>
        <taxon>Deinococcus</taxon>
    </lineage>
</organism>
<feature type="transmembrane region" description="Helical" evidence="1">
    <location>
        <begin position="96"/>
        <end position="112"/>
    </location>
</feature>
<feature type="transmembrane region" description="Helical" evidence="1">
    <location>
        <begin position="6"/>
        <end position="33"/>
    </location>
</feature>
<protein>
    <recommendedName>
        <fullName evidence="2">Transglutaminase-like domain-containing protein</fullName>
    </recommendedName>
</protein>
<dbReference type="InterPro" id="IPR038765">
    <property type="entry name" value="Papain-like_cys_pep_sf"/>
</dbReference>
<reference evidence="3 4" key="1">
    <citation type="submission" date="2019-07" db="EMBL/GenBank/DDBJ databases">
        <title>Whole genome shotgun sequence of Deinococcus cellulosilyticus NBRC 106333.</title>
        <authorList>
            <person name="Hosoyama A."/>
            <person name="Uohara A."/>
            <person name="Ohji S."/>
            <person name="Ichikawa N."/>
        </authorList>
    </citation>
    <scope>NUCLEOTIDE SEQUENCE [LARGE SCALE GENOMIC DNA]</scope>
    <source>
        <strain evidence="3 4">NBRC 106333</strain>
    </source>
</reference>
<evidence type="ECO:0000259" key="2">
    <source>
        <dbReference type="SMART" id="SM00460"/>
    </source>
</evidence>
<dbReference type="InterPro" id="IPR021878">
    <property type="entry name" value="TgpA_N"/>
</dbReference>
<dbReference type="EMBL" id="BJXB01000001">
    <property type="protein sequence ID" value="GEM44752.1"/>
    <property type="molecule type" value="Genomic_DNA"/>
</dbReference>
<dbReference type="InterPro" id="IPR025403">
    <property type="entry name" value="TgpA-like_C"/>
</dbReference>
<accession>A0A511MVZ8</accession>
<dbReference type="PANTHER" id="PTHR42736:SF1">
    <property type="entry name" value="PROTEIN-GLUTAMINE GAMMA-GLUTAMYLTRANSFERASE"/>
    <property type="match status" value="1"/>
</dbReference>
<proteinExistence type="predicted"/>